<accession>A0A0F9HUF7</accession>
<evidence type="ECO:0000256" key="3">
    <source>
        <dbReference type="ARBA" id="ARBA00022475"/>
    </source>
</evidence>
<sequence>MLSKRLGKIGFFFSLPAVLFFLLFISIPVFFTIFLSFASWKGFDLAHIRLIGLNNYGEMFSDKTFWLSFLHTFIFVALTTLFLNLFGFIGAMIIDSGIRGTRFLKNAIFLPVLLSPIIIGIMWSRMLDAFGIINKILQSLHVTNLPILFLGSPDIALYTIIIATLWQFTGYDMLLYYAGLQGVPSELIEAAKIDGAGRFKVIFNVIIPVLSPVVAITMMLNIIGGFKIFDIVYV</sequence>
<keyword evidence="4 7" id="KW-0812">Transmembrane</keyword>
<dbReference type="InterPro" id="IPR000515">
    <property type="entry name" value="MetI-like"/>
</dbReference>
<dbReference type="CDD" id="cd06261">
    <property type="entry name" value="TM_PBP2"/>
    <property type="match status" value="1"/>
</dbReference>
<feature type="transmembrane region" description="Helical" evidence="7">
    <location>
        <begin position="201"/>
        <end position="224"/>
    </location>
</feature>
<organism evidence="9">
    <name type="scientific">marine sediment metagenome</name>
    <dbReference type="NCBI Taxonomy" id="412755"/>
    <lineage>
        <taxon>unclassified sequences</taxon>
        <taxon>metagenomes</taxon>
        <taxon>ecological metagenomes</taxon>
    </lineage>
</organism>
<feature type="transmembrane region" description="Helical" evidence="7">
    <location>
        <begin position="103"/>
        <end position="123"/>
    </location>
</feature>
<keyword evidence="3" id="KW-1003">Cell membrane</keyword>
<keyword evidence="5 7" id="KW-1133">Transmembrane helix</keyword>
<evidence type="ECO:0000256" key="5">
    <source>
        <dbReference type="ARBA" id="ARBA00022989"/>
    </source>
</evidence>
<evidence type="ECO:0000256" key="4">
    <source>
        <dbReference type="ARBA" id="ARBA00022692"/>
    </source>
</evidence>
<dbReference type="PANTHER" id="PTHR30193:SF37">
    <property type="entry name" value="INNER MEMBRANE ABC TRANSPORTER PERMEASE PROTEIN YCJO"/>
    <property type="match status" value="1"/>
</dbReference>
<dbReference type="PROSITE" id="PS50928">
    <property type="entry name" value="ABC_TM1"/>
    <property type="match status" value="1"/>
</dbReference>
<evidence type="ECO:0000256" key="2">
    <source>
        <dbReference type="ARBA" id="ARBA00022448"/>
    </source>
</evidence>
<dbReference type="Pfam" id="PF00528">
    <property type="entry name" value="BPD_transp_1"/>
    <property type="match status" value="1"/>
</dbReference>
<reference evidence="9" key="1">
    <citation type="journal article" date="2015" name="Nature">
        <title>Complex archaea that bridge the gap between prokaryotes and eukaryotes.</title>
        <authorList>
            <person name="Spang A."/>
            <person name="Saw J.H."/>
            <person name="Jorgensen S.L."/>
            <person name="Zaremba-Niedzwiedzka K."/>
            <person name="Martijn J."/>
            <person name="Lind A.E."/>
            <person name="van Eijk R."/>
            <person name="Schleper C."/>
            <person name="Guy L."/>
            <person name="Ettema T.J."/>
        </authorList>
    </citation>
    <scope>NUCLEOTIDE SEQUENCE</scope>
</reference>
<gene>
    <name evidence="9" type="ORF">LCGC14_1955850</name>
</gene>
<keyword evidence="6 7" id="KW-0472">Membrane</keyword>
<comment type="subcellular location">
    <subcellularLocation>
        <location evidence="1">Cell membrane</location>
        <topology evidence="1">Multi-pass membrane protein</topology>
    </subcellularLocation>
</comment>
<feature type="domain" description="ABC transmembrane type-1" evidence="8">
    <location>
        <begin position="69"/>
        <end position="234"/>
    </location>
</feature>
<dbReference type="PANTHER" id="PTHR30193">
    <property type="entry name" value="ABC TRANSPORTER PERMEASE PROTEIN"/>
    <property type="match status" value="1"/>
</dbReference>
<feature type="transmembrane region" description="Helical" evidence="7">
    <location>
        <begin position="155"/>
        <end position="180"/>
    </location>
</feature>
<feature type="non-terminal residue" evidence="9">
    <location>
        <position position="234"/>
    </location>
</feature>
<keyword evidence="2" id="KW-0813">Transport</keyword>
<evidence type="ECO:0000313" key="9">
    <source>
        <dbReference type="EMBL" id="KKL85325.1"/>
    </source>
</evidence>
<evidence type="ECO:0000259" key="8">
    <source>
        <dbReference type="PROSITE" id="PS50928"/>
    </source>
</evidence>
<dbReference type="GO" id="GO:0005886">
    <property type="term" value="C:plasma membrane"/>
    <property type="evidence" value="ECO:0007669"/>
    <property type="project" value="UniProtKB-SubCell"/>
</dbReference>
<dbReference type="SUPFAM" id="SSF161098">
    <property type="entry name" value="MetI-like"/>
    <property type="match status" value="1"/>
</dbReference>
<evidence type="ECO:0000256" key="6">
    <source>
        <dbReference type="ARBA" id="ARBA00023136"/>
    </source>
</evidence>
<evidence type="ECO:0000256" key="1">
    <source>
        <dbReference type="ARBA" id="ARBA00004651"/>
    </source>
</evidence>
<dbReference type="InterPro" id="IPR035906">
    <property type="entry name" value="MetI-like_sf"/>
</dbReference>
<dbReference type="Gene3D" id="1.10.3720.10">
    <property type="entry name" value="MetI-like"/>
    <property type="match status" value="1"/>
</dbReference>
<comment type="caution">
    <text evidence="9">The sequence shown here is derived from an EMBL/GenBank/DDBJ whole genome shotgun (WGS) entry which is preliminary data.</text>
</comment>
<name>A0A0F9HUF7_9ZZZZ</name>
<proteinExistence type="predicted"/>
<evidence type="ECO:0000256" key="7">
    <source>
        <dbReference type="SAM" id="Phobius"/>
    </source>
</evidence>
<dbReference type="InterPro" id="IPR051393">
    <property type="entry name" value="ABC_transporter_permease"/>
</dbReference>
<feature type="transmembrane region" description="Helical" evidence="7">
    <location>
        <begin position="12"/>
        <end position="37"/>
    </location>
</feature>
<feature type="transmembrane region" description="Helical" evidence="7">
    <location>
        <begin position="65"/>
        <end position="91"/>
    </location>
</feature>
<dbReference type="EMBL" id="LAZR01021436">
    <property type="protein sequence ID" value="KKL85325.1"/>
    <property type="molecule type" value="Genomic_DNA"/>
</dbReference>
<dbReference type="GO" id="GO:0055085">
    <property type="term" value="P:transmembrane transport"/>
    <property type="evidence" value="ECO:0007669"/>
    <property type="project" value="InterPro"/>
</dbReference>
<dbReference type="AlphaFoldDB" id="A0A0F9HUF7"/>
<protein>
    <recommendedName>
        <fullName evidence="8">ABC transmembrane type-1 domain-containing protein</fullName>
    </recommendedName>
</protein>